<dbReference type="OrthoDB" id="6778529at2759"/>
<evidence type="ECO:0000256" key="6">
    <source>
        <dbReference type="SAM" id="MobiDB-lite"/>
    </source>
</evidence>
<dbReference type="EMBL" id="OU892290">
    <property type="protein sequence ID" value="CAG9763550.1"/>
    <property type="molecule type" value="Genomic_DNA"/>
</dbReference>
<evidence type="ECO:0000313" key="9">
    <source>
        <dbReference type="Proteomes" id="UP001152799"/>
    </source>
</evidence>
<reference evidence="8" key="1">
    <citation type="submission" date="2022-01" db="EMBL/GenBank/DDBJ databases">
        <authorList>
            <person name="King R."/>
        </authorList>
    </citation>
    <scope>NUCLEOTIDE SEQUENCE</scope>
</reference>
<keyword evidence="3" id="KW-0805">Transcription regulation</keyword>
<dbReference type="Proteomes" id="UP001152799">
    <property type="component" value="Chromosome 14"/>
</dbReference>
<dbReference type="AlphaFoldDB" id="A0A9N9MMX9"/>
<evidence type="ECO:0000256" key="4">
    <source>
        <dbReference type="ARBA" id="ARBA00023163"/>
    </source>
</evidence>
<dbReference type="GO" id="GO:0005634">
    <property type="term" value="C:nucleus"/>
    <property type="evidence" value="ECO:0007669"/>
    <property type="project" value="TreeGrafter"/>
</dbReference>
<protein>
    <recommendedName>
        <fullName evidence="2">Regulatory protein zeste</fullName>
    </recommendedName>
</protein>
<evidence type="ECO:0000256" key="3">
    <source>
        <dbReference type="ARBA" id="ARBA00023015"/>
    </source>
</evidence>
<comment type="function">
    <text evidence="5">Involved in transvection phenomena (= synapsis-dependent gene expression), where the synaptic pairing of chromosomes carrying genes with which zeste interacts influences the expression of these genes. Zeste binds to DNA and stimulates transcription from a nearby promoter.</text>
</comment>
<dbReference type="PANTHER" id="PTHR23098:SF16">
    <property type="entry name" value="REGULATORY PROTEIN ZESTE"/>
    <property type="match status" value="1"/>
</dbReference>
<evidence type="ECO:0000259" key="7">
    <source>
        <dbReference type="Pfam" id="PF13873"/>
    </source>
</evidence>
<feature type="compositionally biased region" description="Basic residues" evidence="6">
    <location>
        <begin position="196"/>
        <end position="205"/>
    </location>
</feature>
<gene>
    <name evidence="8" type="ORF">CEUTPL_LOCUS4208</name>
</gene>
<feature type="region of interest" description="Disordered" evidence="6">
    <location>
        <begin position="187"/>
        <end position="206"/>
    </location>
</feature>
<dbReference type="InterPro" id="IPR028002">
    <property type="entry name" value="Myb_DNA-bind_5"/>
</dbReference>
<evidence type="ECO:0000313" key="8">
    <source>
        <dbReference type="EMBL" id="CAG9763550.1"/>
    </source>
</evidence>
<dbReference type="PANTHER" id="PTHR23098">
    <property type="entry name" value="AGAP001331-PA-RELATED"/>
    <property type="match status" value="1"/>
</dbReference>
<name>A0A9N9MMX9_9CUCU</name>
<evidence type="ECO:0000256" key="1">
    <source>
        <dbReference type="ARBA" id="ARBA00011764"/>
    </source>
</evidence>
<accession>A0A9N9MMX9</accession>
<organism evidence="8 9">
    <name type="scientific">Ceutorhynchus assimilis</name>
    <name type="common">cabbage seed weevil</name>
    <dbReference type="NCBI Taxonomy" id="467358"/>
    <lineage>
        <taxon>Eukaryota</taxon>
        <taxon>Metazoa</taxon>
        <taxon>Ecdysozoa</taxon>
        <taxon>Arthropoda</taxon>
        <taxon>Hexapoda</taxon>
        <taxon>Insecta</taxon>
        <taxon>Pterygota</taxon>
        <taxon>Neoptera</taxon>
        <taxon>Endopterygota</taxon>
        <taxon>Coleoptera</taxon>
        <taxon>Polyphaga</taxon>
        <taxon>Cucujiformia</taxon>
        <taxon>Curculionidae</taxon>
        <taxon>Ceutorhynchinae</taxon>
        <taxon>Ceutorhynchus</taxon>
    </lineage>
</organism>
<sequence>MRVRSEHWEVLLTFCEKNPQLVTNRFSGFKGRAKGTALWQNIASKLNSLGFGEKSVDGWRKTLTDWKSKTKNKATALKKEQQQTGGGPPQLPPLTPFEERLLLLMGTKALEGDEAVPELGFGKVQIPGKPMLKNNMPKPIMEVSEIEIAASYAYDHDYVENAEVAVPSTSQNTTCAEDVQDISRGIKRKMEPQGSKRSRPFRRRTNTTVGVSNDLLNINQQSVEVLQNIKKNTESLASSVEKISNNTESIANSLKDIADIVRNAYSTT</sequence>
<evidence type="ECO:0000256" key="5">
    <source>
        <dbReference type="ARBA" id="ARBA00025466"/>
    </source>
</evidence>
<feature type="domain" description="Myb/SANT-like DNA-binding" evidence="7">
    <location>
        <begin position="5"/>
        <end position="74"/>
    </location>
</feature>
<keyword evidence="9" id="KW-1185">Reference proteome</keyword>
<evidence type="ECO:0000256" key="2">
    <source>
        <dbReference type="ARBA" id="ARBA00016807"/>
    </source>
</evidence>
<keyword evidence="4" id="KW-0804">Transcription</keyword>
<proteinExistence type="predicted"/>
<comment type="subunit">
    <text evidence="1">Self-associates forming complexes of several hundred monomers.</text>
</comment>
<dbReference type="Pfam" id="PF13873">
    <property type="entry name" value="Myb_DNA-bind_5"/>
    <property type="match status" value="1"/>
</dbReference>